<dbReference type="SUPFAM" id="SSF55874">
    <property type="entry name" value="ATPase domain of HSP90 chaperone/DNA topoisomerase II/histidine kinase"/>
    <property type="match status" value="1"/>
</dbReference>
<dbReference type="Gene3D" id="1.25.40.10">
    <property type="entry name" value="Tetratricopeptide repeat domain"/>
    <property type="match status" value="2"/>
</dbReference>
<evidence type="ECO:0000256" key="5">
    <source>
        <dbReference type="ARBA" id="ARBA00023012"/>
    </source>
</evidence>
<evidence type="ECO:0000313" key="9">
    <source>
        <dbReference type="Proteomes" id="UP000050443"/>
    </source>
</evidence>
<comment type="catalytic activity">
    <reaction evidence="1">
        <text>ATP + protein L-histidine = ADP + protein N-phospho-L-histidine.</text>
        <dbReference type="EC" id="2.7.13.3"/>
    </reaction>
</comment>
<gene>
    <name evidence="8" type="ORF">RC62_3120</name>
</gene>
<dbReference type="GO" id="GO:0004673">
    <property type="term" value="F:protein histidine kinase activity"/>
    <property type="evidence" value="ECO:0007669"/>
    <property type="project" value="UniProtKB-EC"/>
</dbReference>
<feature type="coiled-coil region" evidence="6">
    <location>
        <begin position="319"/>
        <end position="348"/>
    </location>
</feature>
<protein>
    <recommendedName>
        <fullName evidence="2">histidine kinase</fullName>
        <ecNumber evidence="2">2.7.13.3</ecNumber>
    </recommendedName>
</protein>
<proteinExistence type="predicted"/>
<keyword evidence="4" id="KW-0418">Kinase</keyword>
<organism evidence="8 9">
    <name type="scientific">Flavobacterium aquidurense</name>
    <dbReference type="NCBI Taxonomy" id="362413"/>
    <lineage>
        <taxon>Bacteria</taxon>
        <taxon>Pseudomonadati</taxon>
        <taxon>Bacteroidota</taxon>
        <taxon>Flavobacteriia</taxon>
        <taxon>Flavobacteriales</taxon>
        <taxon>Flavobacteriaceae</taxon>
        <taxon>Flavobacterium</taxon>
    </lineage>
</organism>
<evidence type="ECO:0000256" key="2">
    <source>
        <dbReference type="ARBA" id="ARBA00012438"/>
    </source>
</evidence>
<accession>A0A0Q1BPP1</accession>
<feature type="transmembrane region" description="Helical" evidence="7">
    <location>
        <begin position="350"/>
        <end position="370"/>
    </location>
</feature>
<dbReference type="STRING" id="362413.RC62_3120"/>
<keyword evidence="6" id="KW-0175">Coiled coil</keyword>
<dbReference type="PATRIC" id="fig|362413.3.peg.3049"/>
<dbReference type="Proteomes" id="UP000050443">
    <property type="component" value="Unassembled WGS sequence"/>
</dbReference>
<dbReference type="PANTHER" id="PTHR24421">
    <property type="entry name" value="NITRATE/NITRITE SENSOR PROTEIN NARX-RELATED"/>
    <property type="match status" value="1"/>
</dbReference>
<keyword evidence="7" id="KW-1133">Transmembrane helix</keyword>
<dbReference type="EC" id="2.7.13.3" evidence="2"/>
<evidence type="ECO:0000256" key="6">
    <source>
        <dbReference type="SAM" id="Coils"/>
    </source>
</evidence>
<dbReference type="CDD" id="cd16917">
    <property type="entry name" value="HATPase_UhpB-NarQ-NarX-like"/>
    <property type="match status" value="1"/>
</dbReference>
<dbReference type="InterPro" id="IPR036890">
    <property type="entry name" value="HATPase_C_sf"/>
</dbReference>
<evidence type="ECO:0000256" key="7">
    <source>
        <dbReference type="SAM" id="Phobius"/>
    </source>
</evidence>
<name>A0A0Q1BPP1_9FLAO</name>
<dbReference type="Gene3D" id="3.30.565.10">
    <property type="entry name" value="Histidine kinase-like ATPase, C-terminal domain"/>
    <property type="match status" value="1"/>
</dbReference>
<comment type="caution">
    <text evidence="8">The sequence shown here is derived from an EMBL/GenBank/DDBJ whole genome shotgun (WGS) entry which is preliminary data.</text>
</comment>
<evidence type="ECO:0000256" key="4">
    <source>
        <dbReference type="ARBA" id="ARBA00022777"/>
    </source>
</evidence>
<keyword evidence="7" id="KW-0812">Transmembrane</keyword>
<evidence type="ECO:0000256" key="1">
    <source>
        <dbReference type="ARBA" id="ARBA00000085"/>
    </source>
</evidence>
<dbReference type="AlphaFoldDB" id="A0A0Q1BPP1"/>
<dbReference type="InterPro" id="IPR011990">
    <property type="entry name" value="TPR-like_helical_dom_sf"/>
</dbReference>
<keyword evidence="7" id="KW-0472">Membrane</keyword>
<evidence type="ECO:0000313" key="8">
    <source>
        <dbReference type="EMBL" id="KQB42957.1"/>
    </source>
</evidence>
<dbReference type="InterPro" id="IPR050482">
    <property type="entry name" value="Sensor_HK_TwoCompSys"/>
</dbReference>
<dbReference type="PANTHER" id="PTHR24421:SF10">
    <property type="entry name" value="NITRATE_NITRITE SENSOR PROTEIN NARQ"/>
    <property type="match status" value="1"/>
</dbReference>
<evidence type="ECO:0000256" key="3">
    <source>
        <dbReference type="ARBA" id="ARBA00022679"/>
    </source>
</evidence>
<dbReference type="GO" id="GO:0000160">
    <property type="term" value="P:phosphorelay signal transduction system"/>
    <property type="evidence" value="ECO:0007669"/>
    <property type="project" value="UniProtKB-KW"/>
</dbReference>
<keyword evidence="5" id="KW-0902">Two-component regulatory system</keyword>
<dbReference type="SUPFAM" id="SSF48452">
    <property type="entry name" value="TPR-like"/>
    <property type="match status" value="1"/>
</dbReference>
<sequence length="573" mass="66372">MLILLALTGSLYLLYSDGNNSSPKPKPKNKLPEINKFIEKADFLFDHQTDSSYFYYNKAIELCEPKLDYLNKYIYSLISIANLQQNVGDYTGSEETLTKTLPYLKKLKTPKYEINYYTLTAYNYFNTYDNNMALYYHVKALKLAKKPFKRSEILNDIVIIYTSQGKYQRAVDIILPLLSKKIKHDTDARRTINNYSVLLDNLGFCYYKLGNPKALDYLKESLKIKLELKEDFELIGTYTCFASFYEKTNPKLSKMYAKKSYMSACKVNSATFKANGLALLIEKSEGSELKKYSLEYIKIIDSLIINRRKAKNQFLTIKYDSKQSKTENLQLKAQKAENELELERQKNRNIILYITIVFILGFIIFLYFHLKSKATKEKTKAITESELRISKKLSDELTNDIYQTLTFAENIDLEKDENKEKLLNNLDLIYSRTRNISKENSPIVTDENYSIALKEMISGFKTHEINIILNGLETIPFDKIERNKKITIYRILHELLINMQKHTHASLVGILFKIIGKEFLVTYTDNGNGANLENLDATNGLQNIKNRISSIKGKIDIDSSPEKGFKVYIKFPV</sequence>
<reference evidence="8 9" key="1">
    <citation type="submission" date="2014-09" db="EMBL/GenBank/DDBJ databases">
        <title>Genome sequence of Flavobacterium aquidurense RC62.</title>
        <authorList>
            <person name="Kim J.F."/>
            <person name="Kwak M.-J."/>
        </authorList>
    </citation>
    <scope>NUCLEOTIDE SEQUENCE [LARGE SCALE GENOMIC DNA]</scope>
    <source>
        <strain evidence="8 9">RC62</strain>
    </source>
</reference>
<dbReference type="EMBL" id="JRLF01000004">
    <property type="protein sequence ID" value="KQB42957.1"/>
    <property type="molecule type" value="Genomic_DNA"/>
</dbReference>
<keyword evidence="3" id="KW-0808">Transferase</keyword>